<dbReference type="EMBL" id="MZ234028">
    <property type="protein sequence ID" value="QZI80559.1"/>
    <property type="molecule type" value="Genomic_DNA"/>
</dbReference>
<name>A0ABX9AI25_9CAUD</name>
<organism evidence="1 2">
    <name type="scientific">Escherichia phage vB_EcoP-CHD5UKE1</name>
    <dbReference type="NCBI Taxonomy" id="2865805"/>
    <lineage>
        <taxon>Viruses</taxon>
        <taxon>Duplodnaviria</taxon>
        <taxon>Heunggongvirae</taxon>
        <taxon>Uroviricota</taxon>
        <taxon>Caudoviricetes</taxon>
        <taxon>Mktvariviridae</taxon>
        <taxon>Gordonclarkvirinae</taxon>
        <taxon>Kuravirus</taxon>
        <taxon>Kuravirus CHD5UKE1</taxon>
        <taxon>Kuravirus SU10</taxon>
    </lineage>
</organism>
<evidence type="ECO:0000313" key="1">
    <source>
        <dbReference type="EMBL" id="QZI80559.1"/>
    </source>
</evidence>
<accession>A0ABX9AI25</accession>
<evidence type="ECO:0000313" key="2">
    <source>
        <dbReference type="Proteomes" id="UP000828739"/>
    </source>
</evidence>
<reference evidence="1 2" key="1">
    <citation type="submission" date="2021-05" db="EMBL/GenBank/DDBJ databases">
        <title>Naturally bred epsilon2 phages have an improved host range and effectivity in uropathogenic E. coli over their ancestor phages.</title>
        <authorList>
            <person name="Saez D."/>
            <person name="Loose M."/>
            <person name="Mutti M."/>
            <person name="Visram Z."/>
            <person name="Hitzenhammer E."/>
            <person name="Dippel D."/>
            <person name="Tisakova L."/>
            <person name="Schertler S."/>
            <person name="Wittmann J."/>
            <person name="Corsini L."/>
            <person name="Wagenlehner F."/>
        </authorList>
    </citation>
    <scope>NUCLEOTIDE SEQUENCE [LARGE SCALE GENOMIC DNA]</scope>
</reference>
<keyword evidence="2" id="KW-1185">Reference proteome</keyword>
<gene>
    <name evidence="1" type="ORF">CHD5UKE1_0063</name>
</gene>
<protein>
    <submittedName>
        <fullName evidence="1">Uncharacterized protein</fullName>
    </submittedName>
</protein>
<proteinExistence type="predicted"/>
<dbReference type="Proteomes" id="UP000828739">
    <property type="component" value="Segment"/>
</dbReference>
<sequence>MKNNLKQGYQVLVSLGNISKSNALRHRLGSQESTKFSFHNLKFECCWVIIVQPVNGVLCFKIYPTRVTHDMRQTSHRVGFEVGDRLLFLTEATDFLFHLFSSDQRIAETLYGQM</sequence>